<feature type="region of interest" description="Disordered" evidence="1">
    <location>
        <begin position="165"/>
        <end position="191"/>
    </location>
</feature>
<dbReference type="EMBL" id="CANHGI010000003">
    <property type="protein sequence ID" value="CAI5444796.1"/>
    <property type="molecule type" value="Genomic_DNA"/>
</dbReference>
<evidence type="ECO:0000313" key="3">
    <source>
        <dbReference type="EMBL" id="CAI5444796.1"/>
    </source>
</evidence>
<feature type="compositionally biased region" description="Low complexity" evidence="1">
    <location>
        <begin position="165"/>
        <end position="174"/>
    </location>
</feature>
<dbReference type="InterPro" id="IPR039840">
    <property type="entry name" value="NAA80"/>
</dbReference>
<protein>
    <recommendedName>
        <fullName evidence="2">N-acetyltransferase domain-containing protein</fullName>
    </recommendedName>
</protein>
<dbReference type="Pfam" id="PF00583">
    <property type="entry name" value="Acetyltransf_1"/>
    <property type="match status" value="1"/>
</dbReference>
<dbReference type="GO" id="GO:0005737">
    <property type="term" value="C:cytoplasm"/>
    <property type="evidence" value="ECO:0007669"/>
    <property type="project" value="TreeGrafter"/>
</dbReference>
<sequence>MSDLIFCTLHERQDLLKNSVKFLNEEWPRSDGSREHSQNKSCRSSPPMSFLLINSENEIVGHARVCHLPNRPKSLWIESVMIKNTMRGQKLGKKLMNLVENWMLENNFDEAFLSTDDQVEFYKRCGYLECDPIIHSTTSTSVFPAMTKFQNSATIASIPKPSFSSQQSTVCSSTVPPPPPPPPISPAKSSISTTLHQYMHKKL</sequence>
<name>A0A9P1IGQ4_9PELO</name>
<dbReference type="PANTHER" id="PTHR13538">
    <property type="entry name" value="N-ACETYLTRANSFERASE 6"/>
    <property type="match status" value="1"/>
</dbReference>
<keyword evidence="4" id="KW-1185">Reference proteome</keyword>
<dbReference type="SUPFAM" id="SSF55729">
    <property type="entry name" value="Acyl-CoA N-acyltransferases (Nat)"/>
    <property type="match status" value="1"/>
</dbReference>
<dbReference type="InterPro" id="IPR016181">
    <property type="entry name" value="Acyl_CoA_acyltransferase"/>
</dbReference>
<evidence type="ECO:0000256" key="1">
    <source>
        <dbReference type="SAM" id="MobiDB-lite"/>
    </source>
</evidence>
<feature type="compositionally biased region" description="Pro residues" evidence="1">
    <location>
        <begin position="175"/>
        <end position="185"/>
    </location>
</feature>
<dbReference type="InterPro" id="IPR000182">
    <property type="entry name" value="GNAT_dom"/>
</dbReference>
<dbReference type="AlphaFoldDB" id="A0A9P1IGQ4"/>
<organism evidence="3 4">
    <name type="scientific">Caenorhabditis angaria</name>
    <dbReference type="NCBI Taxonomy" id="860376"/>
    <lineage>
        <taxon>Eukaryota</taxon>
        <taxon>Metazoa</taxon>
        <taxon>Ecdysozoa</taxon>
        <taxon>Nematoda</taxon>
        <taxon>Chromadorea</taxon>
        <taxon>Rhabditida</taxon>
        <taxon>Rhabditina</taxon>
        <taxon>Rhabditomorpha</taxon>
        <taxon>Rhabditoidea</taxon>
        <taxon>Rhabditidae</taxon>
        <taxon>Peloderinae</taxon>
        <taxon>Caenorhabditis</taxon>
    </lineage>
</organism>
<dbReference type="CDD" id="cd04301">
    <property type="entry name" value="NAT_SF"/>
    <property type="match status" value="1"/>
</dbReference>
<feature type="domain" description="N-acetyltransferase" evidence="2">
    <location>
        <begin position="4"/>
        <end position="151"/>
    </location>
</feature>
<dbReference type="PROSITE" id="PS51186">
    <property type="entry name" value="GNAT"/>
    <property type="match status" value="1"/>
</dbReference>
<dbReference type="Gene3D" id="3.40.630.30">
    <property type="match status" value="1"/>
</dbReference>
<proteinExistence type="predicted"/>
<evidence type="ECO:0000259" key="2">
    <source>
        <dbReference type="PROSITE" id="PS51186"/>
    </source>
</evidence>
<evidence type="ECO:0000313" key="4">
    <source>
        <dbReference type="Proteomes" id="UP001152747"/>
    </source>
</evidence>
<comment type="caution">
    <text evidence="3">The sequence shown here is derived from an EMBL/GenBank/DDBJ whole genome shotgun (WGS) entry which is preliminary data.</text>
</comment>
<dbReference type="PANTHER" id="PTHR13538:SF4">
    <property type="entry name" value="N-ALPHA-ACETYLTRANSFERASE 80"/>
    <property type="match status" value="1"/>
</dbReference>
<dbReference type="Proteomes" id="UP001152747">
    <property type="component" value="Unassembled WGS sequence"/>
</dbReference>
<dbReference type="GO" id="GO:0008080">
    <property type="term" value="F:N-acetyltransferase activity"/>
    <property type="evidence" value="ECO:0007669"/>
    <property type="project" value="InterPro"/>
</dbReference>
<reference evidence="3" key="1">
    <citation type="submission" date="2022-11" db="EMBL/GenBank/DDBJ databases">
        <authorList>
            <person name="Kikuchi T."/>
        </authorList>
    </citation>
    <scope>NUCLEOTIDE SEQUENCE</scope>
    <source>
        <strain evidence="3">PS1010</strain>
    </source>
</reference>
<dbReference type="GO" id="GO:1905502">
    <property type="term" value="F:acetyl-CoA binding"/>
    <property type="evidence" value="ECO:0007669"/>
    <property type="project" value="TreeGrafter"/>
</dbReference>
<gene>
    <name evidence="3" type="ORF">CAMP_LOCUS7433</name>
</gene>
<dbReference type="OrthoDB" id="329272at2759"/>
<accession>A0A9P1IGQ4</accession>